<feature type="coiled-coil region" evidence="1">
    <location>
        <begin position="6"/>
        <end position="44"/>
    </location>
</feature>
<accession>A0A0F6PZW2</accession>
<evidence type="ECO:0000256" key="1">
    <source>
        <dbReference type="SAM" id="Coils"/>
    </source>
</evidence>
<organism evidence="3">
    <name type="scientific">uncultured organism</name>
    <dbReference type="NCBI Taxonomy" id="155900"/>
    <lineage>
        <taxon>unclassified sequences</taxon>
        <taxon>environmental samples</taxon>
    </lineage>
</organism>
<reference evidence="3" key="1">
    <citation type="journal article" date="2015" name="Nature">
        <title>Complex archaea that bridge the gap between prokaryotes and eukaryotes.</title>
        <authorList>
            <person name="Spang A."/>
            <person name="Saw J.H."/>
            <person name="Jorgensen S.L."/>
            <person name="Zaremba-Niedzwiedzka K."/>
            <person name="Martijn J."/>
            <person name="Lind A.E."/>
            <person name="van Eijk R."/>
            <person name="Schleper C."/>
            <person name="Guy L."/>
            <person name="Ettema T.J."/>
        </authorList>
    </citation>
    <scope>NUCLEOTIDE SEQUENCE</scope>
</reference>
<dbReference type="EMBL" id="KP869656">
    <property type="protein sequence ID" value="AKC94927.1"/>
    <property type="molecule type" value="Genomic_DNA"/>
</dbReference>
<feature type="region of interest" description="Disordered" evidence="2">
    <location>
        <begin position="168"/>
        <end position="194"/>
    </location>
</feature>
<name>A0A0F6PZW2_9ZZZZ</name>
<keyword evidence="1" id="KW-0175">Coiled coil</keyword>
<protein>
    <submittedName>
        <fullName evidence="3">Putative Vps2/24/46-like protein</fullName>
    </submittedName>
</protein>
<dbReference type="PANTHER" id="PTHR10476">
    <property type="entry name" value="CHARGED MULTIVESICULAR BODY PROTEIN"/>
    <property type="match status" value="1"/>
</dbReference>
<dbReference type="InterPro" id="IPR005024">
    <property type="entry name" value="Snf7_fam"/>
</dbReference>
<proteinExistence type="predicted"/>
<sequence>MGRMPLQKWIINMRMVEKRLERQRRKMKKDEQKMMREVKQAIENDDMNGAKLFAKDIARNRKMAHNLQKLRSQVKGIGYKLEQASAVQTISGDLRGLVRTLGKINRQIAIPQMENILFAMESEIETLNLTTETLDEGLEAVGATDDDVGVDSEASQIIEEIQTAGAVKSGLPVPADSREKEINSRLEKLKGDKK</sequence>
<feature type="compositionally biased region" description="Basic and acidic residues" evidence="2">
    <location>
        <begin position="176"/>
        <end position="194"/>
    </location>
</feature>
<evidence type="ECO:0000313" key="3">
    <source>
        <dbReference type="EMBL" id="AKC94927.1"/>
    </source>
</evidence>
<dbReference type="AlphaFoldDB" id="A0A0F6PZW2"/>
<dbReference type="Pfam" id="PF03357">
    <property type="entry name" value="Snf7"/>
    <property type="match status" value="1"/>
</dbReference>
<dbReference type="Gene3D" id="6.10.140.1230">
    <property type="match status" value="1"/>
</dbReference>
<evidence type="ECO:0000256" key="2">
    <source>
        <dbReference type="SAM" id="MobiDB-lite"/>
    </source>
</evidence>